<feature type="domain" description="RNA polymerase sigma-70 region 2" evidence="5">
    <location>
        <begin position="21"/>
        <end position="88"/>
    </location>
</feature>
<keyword evidence="3" id="KW-0731">Sigma factor</keyword>
<dbReference type="NCBIfam" id="TIGR02937">
    <property type="entry name" value="sigma70-ECF"/>
    <property type="match status" value="1"/>
</dbReference>
<dbReference type="InterPro" id="IPR007627">
    <property type="entry name" value="RNA_pol_sigma70_r2"/>
</dbReference>
<dbReference type="GO" id="GO:0006352">
    <property type="term" value="P:DNA-templated transcription initiation"/>
    <property type="evidence" value="ECO:0007669"/>
    <property type="project" value="InterPro"/>
</dbReference>
<evidence type="ECO:0000313" key="8">
    <source>
        <dbReference type="Proteomes" id="UP000004095"/>
    </source>
</evidence>
<dbReference type="EMBL" id="AAWS01000032">
    <property type="protein sequence ID" value="EAY26583.1"/>
    <property type="molecule type" value="Genomic_DNA"/>
</dbReference>
<evidence type="ECO:0000256" key="2">
    <source>
        <dbReference type="ARBA" id="ARBA00023015"/>
    </source>
</evidence>
<keyword evidence="4" id="KW-0804">Transcription</keyword>
<organism evidence="7 8">
    <name type="scientific">Microscilla marina ATCC 23134</name>
    <dbReference type="NCBI Taxonomy" id="313606"/>
    <lineage>
        <taxon>Bacteria</taxon>
        <taxon>Pseudomonadati</taxon>
        <taxon>Bacteroidota</taxon>
        <taxon>Cytophagia</taxon>
        <taxon>Cytophagales</taxon>
        <taxon>Microscillaceae</taxon>
        <taxon>Microscilla</taxon>
    </lineage>
</organism>
<dbReference type="GO" id="GO:0016987">
    <property type="term" value="F:sigma factor activity"/>
    <property type="evidence" value="ECO:0007669"/>
    <property type="project" value="UniProtKB-KW"/>
</dbReference>
<evidence type="ECO:0000313" key="7">
    <source>
        <dbReference type="EMBL" id="EAY26583.1"/>
    </source>
</evidence>
<evidence type="ECO:0000256" key="4">
    <source>
        <dbReference type="ARBA" id="ARBA00023163"/>
    </source>
</evidence>
<dbReference type="Gene3D" id="1.10.1740.10">
    <property type="match status" value="1"/>
</dbReference>
<dbReference type="InterPro" id="IPR013324">
    <property type="entry name" value="RNA_pol_sigma_r3/r4-like"/>
</dbReference>
<dbReference type="PANTHER" id="PTHR43133">
    <property type="entry name" value="RNA POLYMERASE ECF-TYPE SIGMA FACTO"/>
    <property type="match status" value="1"/>
</dbReference>
<keyword evidence="8" id="KW-1185">Reference proteome</keyword>
<dbReference type="RefSeq" id="WP_002700560.1">
    <property type="nucleotide sequence ID" value="NZ_AAWS01000032.1"/>
</dbReference>
<dbReference type="InterPro" id="IPR014284">
    <property type="entry name" value="RNA_pol_sigma-70_dom"/>
</dbReference>
<evidence type="ECO:0000259" key="6">
    <source>
        <dbReference type="Pfam" id="PF08281"/>
    </source>
</evidence>
<dbReference type="OrthoDB" id="941544at2"/>
<dbReference type="InterPro" id="IPR039425">
    <property type="entry name" value="RNA_pol_sigma-70-like"/>
</dbReference>
<evidence type="ECO:0000259" key="5">
    <source>
        <dbReference type="Pfam" id="PF04542"/>
    </source>
</evidence>
<sequence>MTDQELLEGCKVKDPRAQKLLFQIYSRKLMGICKRYTQNREDAEDVFQEAFVRVFKALTTIQKVDSLEVWIKKIVIHTAINYFHRHKKHYGHHNQDFLLEPTQGDDLILSKLSNEELLEVVQSLPDGYRMVFNLFVIEGYAHKEIAQFLGISESTSKTQLLKAKKMLKKKFKKLEIIR</sequence>
<dbReference type="CDD" id="cd06171">
    <property type="entry name" value="Sigma70_r4"/>
    <property type="match status" value="1"/>
</dbReference>
<dbReference type="GO" id="GO:0003677">
    <property type="term" value="F:DNA binding"/>
    <property type="evidence" value="ECO:0007669"/>
    <property type="project" value="InterPro"/>
</dbReference>
<dbReference type="eggNOG" id="COG1595">
    <property type="taxonomic scope" value="Bacteria"/>
</dbReference>
<dbReference type="InterPro" id="IPR013325">
    <property type="entry name" value="RNA_pol_sigma_r2"/>
</dbReference>
<dbReference type="Pfam" id="PF04542">
    <property type="entry name" value="Sigma70_r2"/>
    <property type="match status" value="1"/>
</dbReference>
<dbReference type="InterPro" id="IPR036388">
    <property type="entry name" value="WH-like_DNA-bd_sf"/>
</dbReference>
<protein>
    <submittedName>
        <fullName evidence="7">Putative RNA polymerase ECF-type sigma factor</fullName>
    </submittedName>
</protein>
<keyword evidence="2" id="KW-0805">Transcription regulation</keyword>
<dbReference type="Proteomes" id="UP000004095">
    <property type="component" value="Unassembled WGS sequence"/>
</dbReference>
<dbReference type="InterPro" id="IPR013249">
    <property type="entry name" value="RNA_pol_sigma70_r4_t2"/>
</dbReference>
<proteinExistence type="inferred from homology"/>
<dbReference type="PANTHER" id="PTHR43133:SF46">
    <property type="entry name" value="RNA POLYMERASE SIGMA-70 FACTOR ECF SUBFAMILY"/>
    <property type="match status" value="1"/>
</dbReference>
<evidence type="ECO:0000256" key="1">
    <source>
        <dbReference type="ARBA" id="ARBA00010641"/>
    </source>
</evidence>
<accession>A1ZSK3</accession>
<gene>
    <name evidence="7" type="ORF">M23134_06110</name>
</gene>
<name>A1ZSK3_MICM2</name>
<dbReference type="AlphaFoldDB" id="A1ZSK3"/>
<feature type="domain" description="RNA polymerase sigma factor 70 region 4 type 2" evidence="6">
    <location>
        <begin position="115"/>
        <end position="167"/>
    </location>
</feature>
<reference evidence="7 8" key="1">
    <citation type="submission" date="2007-01" db="EMBL/GenBank/DDBJ databases">
        <authorList>
            <person name="Haygood M."/>
            <person name="Podell S."/>
            <person name="Anderson C."/>
            <person name="Hopkinson B."/>
            <person name="Roe K."/>
            <person name="Barbeau K."/>
            <person name="Gaasterland T."/>
            <person name="Ferriera S."/>
            <person name="Johnson J."/>
            <person name="Kravitz S."/>
            <person name="Beeson K."/>
            <person name="Sutton G."/>
            <person name="Rogers Y.-H."/>
            <person name="Friedman R."/>
            <person name="Frazier M."/>
            <person name="Venter J.C."/>
        </authorList>
    </citation>
    <scope>NUCLEOTIDE SEQUENCE [LARGE SCALE GENOMIC DNA]</scope>
    <source>
        <strain evidence="7 8">ATCC 23134</strain>
    </source>
</reference>
<comment type="caution">
    <text evidence="7">The sequence shown here is derived from an EMBL/GenBank/DDBJ whole genome shotgun (WGS) entry which is preliminary data.</text>
</comment>
<comment type="similarity">
    <text evidence="1">Belongs to the sigma-70 factor family. ECF subfamily.</text>
</comment>
<dbReference type="Gene3D" id="1.10.10.10">
    <property type="entry name" value="Winged helix-like DNA-binding domain superfamily/Winged helix DNA-binding domain"/>
    <property type="match status" value="1"/>
</dbReference>
<dbReference type="Pfam" id="PF08281">
    <property type="entry name" value="Sigma70_r4_2"/>
    <property type="match status" value="1"/>
</dbReference>
<dbReference type="SUPFAM" id="SSF88659">
    <property type="entry name" value="Sigma3 and sigma4 domains of RNA polymerase sigma factors"/>
    <property type="match status" value="1"/>
</dbReference>
<dbReference type="SUPFAM" id="SSF88946">
    <property type="entry name" value="Sigma2 domain of RNA polymerase sigma factors"/>
    <property type="match status" value="1"/>
</dbReference>
<evidence type="ECO:0000256" key="3">
    <source>
        <dbReference type="ARBA" id="ARBA00023082"/>
    </source>
</evidence>